<dbReference type="InterPro" id="IPR000182">
    <property type="entry name" value="GNAT_dom"/>
</dbReference>
<dbReference type="EMBL" id="VUOD01000005">
    <property type="protein sequence ID" value="KAA2284669.1"/>
    <property type="molecule type" value="Genomic_DNA"/>
</dbReference>
<sequence>MDELRISTDPADVDLDVVHGYLSRHSYWSPGIPRPVVARALANSLCFSALRGRRQVGFARVVTDKATFAWLADVFVLPEARGQGVSKVLMAAVLAHAELQSLRRFLLATADAHGLYGRYGFTSLARPERYMERYRPDAYLDPGAGA</sequence>
<reference evidence="2 3" key="1">
    <citation type="submission" date="2019-09" db="EMBL/GenBank/DDBJ databases">
        <title>Arenimonas chukotkensis sp. nov., a bacterium isolated from Chukotka hot spring, Arctic region, Russia.</title>
        <authorList>
            <person name="Zayulina K.S."/>
            <person name="Prokofeva M.I."/>
            <person name="Elcheninov A.G."/>
            <person name="Novikov A."/>
            <person name="Kochetkova T.V."/>
            <person name="Kublanov I.V."/>
        </authorList>
    </citation>
    <scope>NUCLEOTIDE SEQUENCE [LARGE SCALE GENOMIC DNA]</scope>
    <source>
        <strain evidence="2 3">3729k</strain>
    </source>
</reference>
<keyword evidence="2" id="KW-0808">Transferase</keyword>
<dbReference type="InterPro" id="IPR016181">
    <property type="entry name" value="Acyl_CoA_acyltransferase"/>
</dbReference>
<dbReference type="GO" id="GO:0016747">
    <property type="term" value="F:acyltransferase activity, transferring groups other than amino-acyl groups"/>
    <property type="evidence" value="ECO:0007669"/>
    <property type="project" value="InterPro"/>
</dbReference>
<organism evidence="2 3">
    <name type="scientific">Arenimonas fontis</name>
    <dbReference type="NCBI Taxonomy" id="2608255"/>
    <lineage>
        <taxon>Bacteria</taxon>
        <taxon>Pseudomonadati</taxon>
        <taxon>Pseudomonadota</taxon>
        <taxon>Gammaproteobacteria</taxon>
        <taxon>Lysobacterales</taxon>
        <taxon>Lysobacteraceae</taxon>
        <taxon>Arenimonas</taxon>
    </lineage>
</organism>
<dbReference type="SUPFAM" id="SSF55729">
    <property type="entry name" value="Acyl-CoA N-acyltransferases (Nat)"/>
    <property type="match status" value="1"/>
</dbReference>
<dbReference type="AlphaFoldDB" id="A0A5B2Z9I2"/>
<protein>
    <submittedName>
        <fullName evidence="2">GNAT family N-acetyltransferase</fullName>
    </submittedName>
</protein>
<name>A0A5B2Z9I2_9GAMM</name>
<gene>
    <name evidence="2" type="ORF">F0415_08195</name>
</gene>
<dbReference type="RefSeq" id="WP_149860727.1">
    <property type="nucleotide sequence ID" value="NZ_VUOD01000005.1"/>
</dbReference>
<evidence type="ECO:0000313" key="2">
    <source>
        <dbReference type="EMBL" id="KAA2284669.1"/>
    </source>
</evidence>
<reference evidence="2 3" key="2">
    <citation type="submission" date="2019-09" db="EMBL/GenBank/DDBJ databases">
        <authorList>
            <person name="Mazur A."/>
        </authorList>
    </citation>
    <scope>NUCLEOTIDE SEQUENCE [LARGE SCALE GENOMIC DNA]</scope>
    <source>
        <strain evidence="2 3">3729k</strain>
    </source>
</reference>
<dbReference type="Gene3D" id="3.40.630.30">
    <property type="match status" value="1"/>
</dbReference>
<accession>A0A5B2Z9I2</accession>
<dbReference type="InterPro" id="IPR053144">
    <property type="entry name" value="Acetyltransferase_Butenolide"/>
</dbReference>
<keyword evidence="3" id="KW-1185">Reference proteome</keyword>
<comment type="caution">
    <text evidence="2">The sequence shown here is derived from an EMBL/GenBank/DDBJ whole genome shotgun (WGS) entry which is preliminary data.</text>
</comment>
<evidence type="ECO:0000259" key="1">
    <source>
        <dbReference type="PROSITE" id="PS51186"/>
    </source>
</evidence>
<dbReference type="PROSITE" id="PS51186">
    <property type="entry name" value="GNAT"/>
    <property type="match status" value="1"/>
</dbReference>
<dbReference type="PANTHER" id="PTHR43233">
    <property type="entry name" value="FAMILY N-ACETYLTRANSFERASE, PUTATIVE (AFU_ORTHOLOGUE AFUA_6G03350)-RELATED"/>
    <property type="match status" value="1"/>
</dbReference>
<proteinExistence type="predicted"/>
<dbReference type="CDD" id="cd04301">
    <property type="entry name" value="NAT_SF"/>
    <property type="match status" value="1"/>
</dbReference>
<feature type="domain" description="N-acetyltransferase" evidence="1">
    <location>
        <begin position="6"/>
        <end position="136"/>
    </location>
</feature>
<evidence type="ECO:0000313" key="3">
    <source>
        <dbReference type="Proteomes" id="UP000322165"/>
    </source>
</evidence>
<dbReference type="Proteomes" id="UP000322165">
    <property type="component" value="Unassembled WGS sequence"/>
</dbReference>
<dbReference type="Pfam" id="PF13508">
    <property type="entry name" value="Acetyltransf_7"/>
    <property type="match status" value="1"/>
</dbReference>
<dbReference type="PANTHER" id="PTHR43233:SF1">
    <property type="entry name" value="FAMILY N-ACETYLTRANSFERASE, PUTATIVE (AFU_ORTHOLOGUE AFUA_6G03350)-RELATED"/>
    <property type="match status" value="1"/>
</dbReference>